<comment type="caution">
    <text evidence="2">The sequence shown here is derived from an EMBL/GenBank/DDBJ whole genome shotgun (WGS) entry which is preliminary data.</text>
</comment>
<feature type="compositionally biased region" description="Polar residues" evidence="1">
    <location>
        <begin position="534"/>
        <end position="571"/>
    </location>
</feature>
<feature type="region of interest" description="Disordered" evidence="1">
    <location>
        <begin position="534"/>
        <end position="648"/>
    </location>
</feature>
<dbReference type="EMBL" id="MCGE01000012">
    <property type="protein sequence ID" value="ORZ15979.1"/>
    <property type="molecule type" value="Genomic_DNA"/>
</dbReference>
<feature type="compositionally biased region" description="Low complexity" evidence="1">
    <location>
        <begin position="138"/>
        <end position="147"/>
    </location>
</feature>
<dbReference type="AlphaFoldDB" id="A0A1X2IGL5"/>
<feature type="compositionally biased region" description="Low complexity" evidence="1">
    <location>
        <begin position="278"/>
        <end position="316"/>
    </location>
</feature>
<feature type="compositionally biased region" description="Polar residues" evidence="1">
    <location>
        <begin position="251"/>
        <end position="277"/>
    </location>
</feature>
<evidence type="ECO:0000256" key="1">
    <source>
        <dbReference type="SAM" id="MobiDB-lite"/>
    </source>
</evidence>
<feature type="compositionally biased region" description="Basic and acidic residues" evidence="1">
    <location>
        <begin position="719"/>
        <end position="728"/>
    </location>
</feature>
<keyword evidence="3" id="KW-1185">Reference proteome</keyword>
<feature type="region of interest" description="Disordered" evidence="1">
    <location>
        <begin position="125"/>
        <end position="147"/>
    </location>
</feature>
<feature type="compositionally biased region" description="Basic and acidic residues" evidence="1">
    <location>
        <begin position="225"/>
        <end position="237"/>
    </location>
</feature>
<dbReference type="OrthoDB" id="10684627at2759"/>
<feature type="compositionally biased region" description="Low complexity" evidence="1">
    <location>
        <begin position="477"/>
        <end position="486"/>
    </location>
</feature>
<evidence type="ECO:0000313" key="3">
    <source>
        <dbReference type="Proteomes" id="UP000193560"/>
    </source>
</evidence>
<name>A0A1X2IGL5_9FUNG</name>
<feature type="compositionally biased region" description="Acidic residues" evidence="1">
    <location>
        <begin position="594"/>
        <end position="607"/>
    </location>
</feature>
<feature type="region of interest" description="Disordered" evidence="1">
    <location>
        <begin position="1"/>
        <end position="70"/>
    </location>
</feature>
<feature type="region of interest" description="Disordered" evidence="1">
    <location>
        <begin position="689"/>
        <end position="743"/>
    </location>
</feature>
<feature type="compositionally biased region" description="Polar residues" evidence="1">
    <location>
        <begin position="12"/>
        <end position="27"/>
    </location>
</feature>
<feature type="compositionally biased region" description="Polar residues" evidence="1">
    <location>
        <begin position="47"/>
        <end position="56"/>
    </location>
</feature>
<feature type="compositionally biased region" description="Acidic residues" evidence="1">
    <location>
        <begin position="506"/>
        <end position="517"/>
    </location>
</feature>
<feature type="compositionally biased region" description="Polar residues" evidence="1">
    <location>
        <begin position="423"/>
        <end position="432"/>
    </location>
</feature>
<feature type="compositionally biased region" description="Low complexity" evidence="1">
    <location>
        <begin position="356"/>
        <end position="374"/>
    </location>
</feature>
<feature type="region of interest" description="Disordered" evidence="1">
    <location>
        <begin position="356"/>
        <end position="376"/>
    </location>
</feature>
<gene>
    <name evidence="2" type="ORF">BCR42DRAFT_45815</name>
</gene>
<feature type="compositionally biased region" description="Acidic residues" evidence="1">
    <location>
        <begin position="631"/>
        <end position="641"/>
    </location>
</feature>
<protein>
    <submittedName>
        <fullName evidence="2">Uncharacterized protein</fullName>
    </submittedName>
</protein>
<feature type="region of interest" description="Disordered" evidence="1">
    <location>
        <begin position="397"/>
        <end position="436"/>
    </location>
</feature>
<reference evidence="2 3" key="1">
    <citation type="submission" date="2016-07" db="EMBL/GenBank/DDBJ databases">
        <title>Pervasive Adenine N6-methylation of Active Genes in Fungi.</title>
        <authorList>
            <consortium name="DOE Joint Genome Institute"/>
            <person name="Mondo S.J."/>
            <person name="Dannebaum R.O."/>
            <person name="Kuo R.C."/>
            <person name="Labutti K."/>
            <person name="Haridas S."/>
            <person name="Kuo A."/>
            <person name="Salamov A."/>
            <person name="Ahrendt S.R."/>
            <person name="Lipzen A."/>
            <person name="Sullivan W."/>
            <person name="Andreopoulos W.B."/>
            <person name="Clum A."/>
            <person name="Lindquist E."/>
            <person name="Daum C."/>
            <person name="Ramamoorthy G.K."/>
            <person name="Gryganskyi A."/>
            <person name="Culley D."/>
            <person name="Magnuson J.K."/>
            <person name="James T.Y."/>
            <person name="O'Malley M.A."/>
            <person name="Stajich J.E."/>
            <person name="Spatafora J.W."/>
            <person name="Visel A."/>
            <person name="Grigoriev I.V."/>
        </authorList>
    </citation>
    <scope>NUCLEOTIDE SEQUENCE [LARGE SCALE GENOMIC DNA]</scope>
    <source>
        <strain evidence="2 3">NRRL 1336</strain>
    </source>
</reference>
<dbReference type="Proteomes" id="UP000193560">
    <property type="component" value="Unassembled WGS sequence"/>
</dbReference>
<feature type="compositionally biased region" description="Polar residues" evidence="1">
    <location>
        <begin position="689"/>
        <end position="718"/>
    </location>
</feature>
<feature type="compositionally biased region" description="Basic and acidic residues" evidence="1">
    <location>
        <begin position="1"/>
        <end position="11"/>
    </location>
</feature>
<organism evidence="2 3">
    <name type="scientific">Absidia repens</name>
    <dbReference type="NCBI Taxonomy" id="90262"/>
    <lineage>
        <taxon>Eukaryota</taxon>
        <taxon>Fungi</taxon>
        <taxon>Fungi incertae sedis</taxon>
        <taxon>Mucoromycota</taxon>
        <taxon>Mucoromycotina</taxon>
        <taxon>Mucoromycetes</taxon>
        <taxon>Mucorales</taxon>
        <taxon>Cunninghamellaceae</taxon>
        <taxon>Absidia</taxon>
    </lineage>
</organism>
<accession>A0A1X2IGL5</accession>
<feature type="region of interest" description="Disordered" evidence="1">
    <location>
        <begin position="197"/>
        <end position="316"/>
    </location>
</feature>
<feature type="region of interest" description="Disordered" evidence="1">
    <location>
        <begin position="456"/>
        <end position="517"/>
    </location>
</feature>
<feature type="compositionally biased region" description="Low complexity" evidence="1">
    <location>
        <begin position="34"/>
        <end position="46"/>
    </location>
</feature>
<sequence>MVHQKEQHQRDSTSPTNNNDPAESTEMQPPDEPQQSSQHVPSTSSSALPPTQQKATTPLPPLQEELGKSFASRKIQVASLAIRSSHSASQSPLFPKHDMFKLYQQPFVASSLSTPTATFAPPMSYATTSHSSNDKSRSLLPSSSSLTSTTDRALLDRTWSVLAPKSESNEQHRKKPRRRVTFNDNIEFFELPPQINYYDDIAPPPTYSSSPSPDATTKTTDLDDYGEKQKKYQHGIEKGNSPGPPEIANQWDESYTEASNEYSSSELQTTDIPNHQISTYTSPSSVTSSTSTTSSNSMTTLSLSSSSTQSNSINNNNTTATVAMSYDHQSPLFNQHINASTSSLPAYNPMSSSTVSLALSTSSSPNSTTTDMTSPQIALQRKGNTISRNAILEILSSRTPSNHHRFTPSRSNNRLSAKHNSKRLSLQQQQPHHQVPIDFHRSLDSVENEIKEAIQRAKASNTGRCAKMDPKLPPAPTDSSSPSTSDTRLHHVNGSTAVFEPHDERTSDDDGNDDGMEIADDINQEQLPGDIHTDSVTQEQSSAEIPMDNISQEQSSSIIPTDSSMDGSQLYSGDDSDSTTIHGEDNSNETIYMDADDQGDDGDGDGDGDGHHSNGSPRQEGTDTAPHQWSDDSDENTEDTESSNASNPLLLYLPSSEQQICDFGDTLRDEFDRITGDMTHMVVPTSTLSASSTIDNRQPNANGSDISINQDSYSTSNDSRNDDQDQEQKNSVAWGAKTKTTYQ</sequence>
<evidence type="ECO:0000313" key="2">
    <source>
        <dbReference type="EMBL" id="ORZ15979.1"/>
    </source>
</evidence>
<proteinExistence type="predicted"/>